<sequence>MMDVKTTVRRKSMADLRLGTSVASLVQIRPQACSGPYRMSEVMFSEAMPMKNVYDLCQTLPSSIDRIGERLSSDECVVGPFFGEQLCSDLHKCFRFRIECRGGFIQQKNPWVPNECSGNRNSLLLPSTQLRAPVSNNRVVFLRQGFDEFLCIRHSTGSLDLLECNVQIAVL</sequence>
<protein>
    <submittedName>
        <fullName evidence="1">Uncharacterized protein</fullName>
    </submittedName>
</protein>
<gene>
    <name evidence="1" type="ORF">WR25_03285</name>
</gene>
<proteinExistence type="predicted"/>
<dbReference type="Proteomes" id="UP000218231">
    <property type="component" value="Unassembled WGS sequence"/>
</dbReference>
<evidence type="ECO:0000313" key="2">
    <source>
        <dbReference type="Proteomes" id="UP000218231"/>
    </source>
</evidence>
<organism evidence="1 2">
    <name type="scientific">Diploscapter pachys</name>
    <dbReference type="NCBI Taxonomy" id="2018661"/>
    <lineage>
        <taxon>Eukaryota</taxon>
        <taxon>Metazoa</taxon>
        <taxon>Ecdysozoa</taxon>
        <taxon>Nematoda</taxon>
        <taxon>Chromadorea</taxon>
        <taxon>Rhabditida</taxon>
        <taxon>Rhabditina</taxon>
        <taxon>Rhabditomorpha</taxon>
        <taxon>Rhabditoidea</taxon>
        <taxon>Rhabditidae</taxon>
        <taxon>Diploscapter</taxon>
    </lineage>
</organism>
<accession>A0A2A2JQA1</accession>
<dbReference type="AlphaFoldDB" id="A0A2A2JQA1"/>
<comment type="caution">
    <text evidence="1">The sequence shown here is derived from an EMBL/GenBank/DDBJ whole genome shotgun (WGS) entry which is preliminary data.</text>
</comment>
<reference evidence="1 2" key="1">
    <citation type="journal article" date="2017" name="Curr. Biol.">
        <title>Genome architecture and evolution of a unichromosomal asexual nematode.</title>
        <authorList>
            <person name="Fradin H."/>
            <person name="Zegar C."/>
            <person name="Gutwein M."/>
            <person name="Lucas J."/>
            <person name="Kovtun M."/>
            <person name="Corcoran D."/>
            <person name="Baugh L.R."/>
            <person name="Kiontke K."/>
            <person name="Gunsalus K."/>
            <person name="Fitch D.H."/>
            <person name="Piano F."/>
        </authorList>
    </citation>
    <scope>NUCLEOTIDE SEQUENCE [LARGE SCALE GENOMIC DNA]</scope>
    <source>
        <strain evidence="1">PF1309</strain>
    </source>
</reference>
<dbReference type="EMBL" id="LIAE01010291">
    <property type="protein sequence ID" value="PAV63914.1"/>
    <property type="molecule type" value="Genomic_DNA"/>
</dbReference>
<keyword evidence="2" id="KW-1185">Reference proteome</keyword>
<name>A0A2A2JQA1_9BILA</name>
<evidence type="ECO:0000313" key="1">
    <source>
        <dbReference type="EMBL" id="PAV63914.1"/>
    </source>
</evidence>